<feature type="region of interest" description="Disordered" evidence="1">
    <location>
        <begin position="241"/>
        <end position="279"/>
    </location>
</feature>
<dbReference type="PANTHER" id="PTHR47481">
    <property type="match status" value="1"/>
</dbReference>
<evidence type="ECO:0000313" key="2">
    <source>
        <dbReference type="EMBL" id="KAK6131035.1"/>
    </source>
</evidence>
<organism evidence="2 3">
    <name type="scientific">Rehmannia glutinosa</name>
    <name type="common">Chinese foxglove</name>
    <dbReference type="NCBI Taxonomy" id="99300"/>
    <lineage>
        <taxon>Eukaryota</taxon>
        <taxon>Viridiplantae</taxon>
        <taxon>Streptophyta</taxon>
        <taxon>Embryophyta</taxon>
        <taxon>Tracheophyta</taxon>
        <taxon>Spermatophyta</taxon>
        <taxon>Magnoliopsida</taxon>
        <taxon>eudicotyledons</taxon>
        <taxon>Gunneridae</taxon>
        <taxon>Pentapetalae</taxon>
        <taxon>asterids</taxon>
        <taxon>lamiids</taxon>
        <taxon>Lamiales</taxon>
        <taxon>Orobanchaceae</taxon>
        <taxon>Rehmannieae</taxon>
        <taxon>Rehmannia</taxon>
    </lineage>
</organism>
<evidence type="ECO:0000256" key="1">
    <source>
        <dbReference type="SAM" id="MobiDB-lite"/>
    </source>
</evidence>
<protein>
    <recommendedName>
        <fullName evidence="4">Retrotransposon Copia-like N-terminal domain-containing protein</fullName>
    </recommendedName>
</protein>
<keyword evidence="3" id="KW-1185">Reference proteome</keyword>
<name>A0ABR0VAQ4_REHGL</name>
<comment type="caution">
    <text evidence="2">The sequence shown here is derived from an EMBL/GenBank/DDBJ whole genome shotgun (WGS) entry which is preliminary data.</text>
</comment>
<accession>A0ABR0VAQ4</accession>
<dbReference type="PANTHER" id="PTHR47481:SF30">
    <property type="entry name" value="CCHC-TYPE DOMAIN-CONTAINING PROTEIN"/>
    <property type="match status" value="1"/>
</dbReference>
<gene>
    <name evidence="2" type="ORF">DH2020_035223</name>
</gene>
<dbReference type="Proteomes" id="UP001318860">
    <property type="component" value="Unassembled WGS sequence"/>
</dbReference>
<sequence>MTSSSSSSSSTSSISSTSSQALQPLSQLITVKLNEGNYLLWKQQITAAVKGYGLEGFLTGEKQEPEKFLPESSTTTGIINPEYVNWIRQDQLIASWLLSSLSENLLADIVGLSTTREIWSCLETIFSSQTRAKNLHYREQLHSIRKGNQTMREFLSKIKGCVDALKATGEKISQEEHLMYIMSGLGSDYNSVMVSVTSKTEPISIAEVTSLLLTFEARLERIEAGHFGVEGSHHTVNIATQNSNFNRSPSNQFQRGRGSPYTGNRGRASFRGGSFRGRGKDNYHNSGGCQLCKRNNHTAERCYYSANPIDELAGANQATQHVPSHPMKRYIQGILEKTNMSGAKGTNTPMIT</sequence>
<feature type="compositionally biased region" description="Polar residues" evidence="1">
    <location>
        <begin position="241"/>
        <end position="254"/>
    </location>
</feature>
<evidence type="ECO:0000313" key="3">
    <source>
        <dbReference type="Proteomes" id="UP001318860"/>
    </source>
</evidence>
<reference evidence="2 3" key="1">
    <citation type="journal article" date="2021" name="Comput. Struct. Biotechnol. J.">
        <title>De novo genome assembly of the potent medicinal plant Rehmannia glutinosa using nanopore technology.</title>
        <authorList>
            <person name="Ma L."/>
            <person name="Dong C."/>
            <person name="Song C."/>
            <person name="Wang X."/>
            <person name="Zheng X."/>
            <person name="Niu Y."/>
            <person name="Chen S."/>
            <person name="Feng W."/>
        </authorList>
    </citation>
    <scope>NUCLEOTIDE SEQUENCE [LARGE SCALE GENOMIC DNA]</scope>
    <source>
        <strain evidence="2">DH-2019</strain>
    </source>
</reference>
<dbReference type="Pfam" id="PF14223">
    <property type="entry name" value="Retrotran_gag_2"/>
    <property type="match status" value="1"/>
</dbReference>
<evidence type="ECO:0008006" key="4">
    <source>
        <dbReference type="Google" id="ProtNLM"/>
    </source>
</evidence>
<proteinExistence type="predicted"/>
<dbReference type="EMBL" id="JABTTQ020001486">
    <property type="protein sequence ID" value="KAK6131035.1"/>
    <property type="molecule type" value="Genomic_DNA"/>
</dbReference>